<keyword evidence="2" id="KW-1185">Reference proteome</keyword>
<comment type="caution">
    <text evidence="1">The sequence shown here is derived from an EMBL/GenBank/DDBJ whole genome shotgun (WGS) entry which is preliminary data.</text>
</comment>
<organism evidence="1 2">
    <name type="scientific">Naganishia onofrii</name>
    <dbReference type="NCBI Taxonomy" id="1851511"/>
    <lineage>
        <taxon>Eukaryota</taxon>
        <taxon>Fungi</taxon>
        <taxon>Dikarya</taxon>
        <taxon>Basidiomycota</taxon>
        <taxon>Agaricomycotina</taxon>
        <taxon>Tremellomycetes</taxon>
        <taxon>Filobasidiales</taxon>
        <taxon>Filobasidiaceae</taxon>
        <taxon>Naganishia</taxon>
    </lineage>
</organism>
<reference evidence="1" key="1">
    <citation type="submission" date="2023-04" db="EMBL/GenBank/DDBJ databases">
        <title>Draft Genome sequencing of Naganishia species isolated from polar environments using Oxford Nanopore Technology.</title>
        <authorList>
            <person name="Leo P."/>
            <person name="Venkateswaran K."/>
        </authorList>
    </citation>
    <scope>NUCLEOTIDE SEQUENCE</scope>
    <source>
        <strain evidence="1">DBVPG 5303</strain>
    </source>
</reference>
<sequence length="168" mass="17664">MQIAPHDQLMESARTSDEMRAQGVVRDQSAYVAGGYFNGGDAEGSSSGSAIAVSAGWAPAALGTETAGSLITPSGRAALYTLRSSVGLVSRYGAIPASKELDTVDPMTKSAYDTALLLGCMIGYDPSDPAKHAFEDYTKFTQLPFATFKGQRLGIVRAGVFDLDLDWA</sequence>
<evidence type="ECO:0000313" key="1">
    <source>
        <dbReference type="EMBL" id="KAJ9123461.1"/>
    </source>
</evidence>
<gene>
    <name evidence="1" type="ORF">QFC24_003675</name>
</gene>
<proteinExistence type="predicted"/>
<evidence type="ECO:0000313" key="2">
    <source>
        <dbReference type="Proteomes" id="UP001234202"/>
    </source>
</evidence>
<dbReference type="Proteomes" id="UP001234202">
    <property type="component" value="Unassembled WGS sequence"/>
</dbReference>
<accession>A0ACC2XK97</accession>
<name>A0ACC2XK97_9TREE</name>
<protein>
    <submittedName>
        <fullName evidence="1">Uncharacterized protein</fullName>
    </submittedName>
</protein>
<dbReference type="EMBL" id="JASBWV010000012">
    <property type="protein sequence ID" value="KAJ9123461.1"/>
    <property type="molecule type" value="Genomic_DNA"/>
</dbReference>